<protein>
    <submittedName>
        <fullName evidence="1">DUF354 domain-containing protein</fullName>
    </submittedName>
</protein>
<evidence type="ECO:0000313" key="1">
    <source>
        <dbReference type="EMBL" id="MCR9014773.1"/>
    </source>
</evidence>
<dbReference type="PIRSF" id="PIRSF005357">
    <property type="entry name" value="UCP005357"/>
    <property type="match status" value="1"/>
</dbReference>
<dbReference type="PANTHER" id="PTHR39662:SF1">
    <property type="entry name" value="DUF354 DOMAIN-CONTAINING PROTEIN"/>
    <property type="match status" value="1"/>
</dbReference>
<sequence>MKSIHIDIIHPANVHYFKHAISNWKAMGYELIITCRNKEITYELLDLEGLDYVPMGKNPKSVLGKFLFLFKCEWNIFKLYLKKRPEIALSFAASYVAHMSWIFRLPHISFDDTEHAWLNRKLYLPFTDLVLNPESYLLDLGPKQFKFKGHMELFYLNKKYFKPDAGIFSELGINENSPFIFLRFVSWGALHDQGQMGFSDGYKMDLVKKLSLDYRVFISSEGVLPPELQPFQIRIKPDRVHHVLYYASLFIGEGATMASECAALGTPAIYVNSLDAGTLQRQESDGLIINKRYQDGTLEKAYEILNDEQAKIRLKEKVKALDQERYNLTDFLTWLVTEYPESKKKLLLGEVDPKTKF</sequence>
<dbReference type="EMBL" id="JANSUY010000003">
    <property type="protein sequence ID" value="MCR9014773.1"/>
    <property type="molecule type" value="Genomic_DNA"/>
</dbReference>
<dbReference type="Pfam" id="PF04007">
    <property type="entry name" value="DUF354"/>
    <property type="match status" value="1"/>
</dbReference>
<evidence type="ECO:0000313" key="2">
    <source>
        <dbReference type="Proteomes" id="UP001142175"/>
    </source>
</evidence>
<reference evidence="1" key="1">
    <citation type="submission" date="2022-08" db="EMBL/GenBank/DDBJ databases">
        <authorList>
            <person name="Zhang D."/>
        </authorList>
    </citation>
    <scope>NUCLEOTIDE SEQUENCE</scope>
    <source>
        <strain evidence="1">XJ19-11</strain>
    </source>
</reference>
<gene>
    <name evidence="1" type="ORF">NU887_06965</name>
</gene>
<dbReference type="Proteomes" id="UP001142175">
    <property type="component" value="Unassembled WGS sequence"/>
</dbReference>
<comment type="caution">
    <text evidence="1">The sequence shown here is derived from an EMBL/GenBank/DDBJ whole genome shotgun (WGS) entry which is preliminary data.</text>
</comment>
<name>A0A9X2P5Q1_9BACT</name>
<dbReference type="RefSeq" id="WP_258422653.1">
    <property type="nucleotide sequence ID" value="NZ_JANSUY010000003.1"/>
</dbReference>
<dbReference type="InterPro" id="IPR007152">
    <property type="entry name" value="DUF354"/>
</dbReference>
<dbReference type="AlphaFoldDB" id="A0A9X2P5Q1"/>
<keyword evidence="2" id="KW-1185">Reference proteome</keyword>
<organism evidence="1 2">
    <name type="scientific">Aquiflexum gelatinilyticum</name>
    <dbReference type="NCBI Taxonomy" id="2961943"/>
    <lineage>
        <taxon>Bacteria</taxon>
        <taxon>Pseudomonadati</taxon>
        <taxon>Bacteroidota</taxon>
        <taxon>Cytophagia</taxon>
        <taxon>Cytophagales</taxon>
        <taxon>Cyclobacteriaceae</taxon>
        <taxon>Aquiflexum</taxon>
    </lineage>
</organism>
<proteinExistence type="predicted"/>
<dbReference type="PANTHER" id="PTHR39662">
    <property type="entry name" value="DUF354 DOMAIN-CONTAINING PROTEIN-RELATED"/>
    <property type="match status" value="1"/>
</dbReference>
<accession>A0A9X2P5Q1</accession>
<dbReference type="SUPFAM" id="SSF53756">
    <property type="entry name" value="UDP-Glycosyltransferase/glycogen phosphorylase"/>
    <property type="match status" value="1"/>
</dbReference>